<gene>
    <name evidence="1" type="ORF">ONB1V03_LOCUS5919</name>
</gene>
<dbReference type="EMBL" id="CAJPVJ010002519">
    <property type="protein sequence ID" value="CAG2166395.1"/>
    <property type="molecule type" value="Genomic_DNA"/>
</dbReference>
<keyword evidence="2" id="KW-1185">Reference proteome</keyword>
<proteinExistence type="predicted"/>
<evidence type="ECO:0000313" key="1">
    <source>
        <dbReference type="EMBL" id="CAD7646805.1"/>
    </source>
</evidence>
<name>A0A7R9LRZ6_9ACAR</name>
<accession>A0A7R9LRZ6</accession>
<protein>
    <submittedName>
        <fullName evidence="1">Uncharacterized protein</fullName>
    </submittedName>
</protein>
<dbReference type="AlphaFoldDB" id="A0A7R9LRZ6"/>
<organism evidence="1">
    <name type="scientific">Oppiella nova</name>
    <dbReference type="NCBI Taxonomy" id="334625"/>
    <lineage>
        <taxon>Eukaryota</taxon>
        <taxon>Metazoa</taxon>
        <taxon>Ecdysozoa</taxon>
        <taxon>Arthropoda</taxon>
        <taxon>Chelicerata</taxon>
        <taxon>Arachnida</taxon>
        <taxon>Acari</taxon>
        <taxon>Acariformes</taxon>
        <taxon>Sarcoptiformes</taxon>
        <taxon>Oribatida</taxon>
        <taxon>Brachypylina</taxon>
        <taxon>Oppioidea</taxon>
        <taxon>Oppiidae</taxon>
        <taxon>Oppiella</taxon>
    </lineage>
</organism>
<evidence type="ECO:0000313" key="2">
    <source>
        <dbReference type="Proteomes" id="UP000728032"/>
    </source>
</evidence>
<reference evidence="1" key="1">
    <citation type="submission" date="2020-11" db="EMBL/GenBank/DDBJ databases">
        <authorList>
            <person name="Tran Van P."/>
        </authorList>
    </citation>
    <scope>NUCLEOTIDE SEQUENCE</scope>
</reference>
<dbReference type="Proteomes" id="UP000728032">
    <property type="component" value="Unassembled WGS sequence"/>
</dbReference>
<dbReference type="EMBL" id="OC917344">
    <property type="protein sequence ID" value="CAD7646805.1"/>
    <property type="molecule type" value="Genomic_DNA"/>
</dbReference>
<dbReference type="OrthoDB" id="10487031at2759"/>
<sequence>MKHSISLTRLSESLRKTSAKLLQKVKSTYPDYYHELINARMTRTLSMSTITTPEVQTDDNFATNLLDTKNKTSSSLQLQNT</sequence>